<dbReference type="KEGG" id="mbur:EQU24_16625"/>
<dbReference type="AlphaFoldDB" id="A0A4P9UQH2"/>
<dbReference type="PANTHER" id="PTHR31793">
    <property type="entry name" value="4-HYDROXYBENZOYL-COA THIOESTERASE FAMILY MEMBER"/>
    <property type="match status" value="1"/>
</dbReference>
<evidence type="ECO:0000256" key="2">
    <source>
        <dbReference type="ARBA" id="ARBA00022801"/>
    </source>
</evidence>
<gene>
    <name evidence="3" type="primary">ybgC</name>
    <name evidence="3" type="ORF">EQU24_16625</name>
</gene>
<sequence>MQTFNWPVRIYYEDTDAGGVVFYANYLKFFERARTEMLRSMGFEQDRLIDEQGIIFVVRSVQIDYLMPARFNEQINVSAIVTLAKKASLIFEQTITRGSDVLCTGTVRIACLDSKNMRPKAIPDILLEPLHNEC</sequence>
<dbReference type="NCBIfam" id="TIGR02799">
    <property type="entry name" value="thio_ybgC"/>
    <property type="match status" value="1"/>
</dbReference>
<dbReference type="PANTHER" id="PTHR31793:SF37">
    <property type="entry name" value="ACYL-COA THIOESTER HYDROLASE YBGC"/>
    <property type="match status" value="1"/>
</dbReference>
<dbReference type="InterPro" id="IPR029069">
    <property type="entry name" value="HotDog_dom_sf"/>
</dbReference>
<dbReference type="STRING" id="675511.GCA_000341735_04131"/>
<dbReference type="Proteomes" id="UP000305881">
    <property type="component" value="Chromosome"/>
</dbReference>
<keyword evidence="2" id="KW-0378">Hydrolase</keyword>
<proteinExistence type="inferred from homology"/>
<dbReference type="InterPro" id="IPR006684">
    <property type="entry name" value="YbgC/YbaW"/>
</dbReference>
<accession>A0A4P9UQH2</accession>
<organism evidence="3 4">
    <name type="scientific">Methylotuvimicrobium buryatense</name>
    <name type="common">Methylomicrobium buryatense</name>
    <dbReference type="NCBI Taxonomy" id="95641"/>
    <lineage>
        <taxon>Bacteria</taxon>
        <taxon>Pseudomonadati</taxon>
        <taxon>Pseudomonadota</taxon>
        <taxon>Gammaproteobacteria</taxon>
        <taxon>Methylococcales</taxon>
        <taxon>Methylococcaceae</taxon>
        <taxon>Methylotuvimicrobium</taxon>
    </lineage>
</organism>
<dbReference type="OrthoDB" id="9808429at2"/>
<dbReference type="SUPFAM" id="SSF54637">
    <property type="entry name" value="Thioesterase/thiol ester dehydrase-isomerase"/>
    <property type="match status" value="1"/>
</dbReference>
<reference evidence="4" key="1">
    <citation type="journal article" date="2019" name="J. Bacteriol.">
        <title>A Mutagenic Screen Identifies a TonB-Dependent Receptor Required for the Lanthanide Metal Switch in the Type I Methanotroph 'Methylotuvimicrobium buryatense' 5GB1C.</title>
        <authorList>
            <person name="Groom J.D."/>
            <person name="Ford S.M."/>
            <person name="Pesesky M.W."/>
            <person name="Lidstrom M.E."/>
        </authorList>
    </citation>
    <scope>NUCLEOTIDE SEQUENCE [LARGE SCALE GENOMIC DNA]</scope>
    <source>
        <strain evidence="4">5GB1C</strain>
    </source>
</reference>
<comment type="similarity">
    <text evidence="1">Belongs to the 4-hydroxybenzoyl-CoA thioesterase family.</text>
</comment>
<keyword evidence="4" id="KW-1185">Reference proteome</keyword>
<dbReference type="CDD" id="cd00586">
    <property type="entry name" value="4HBT"/>
    <property type="match status" value="1"/>
</dbReference>
<evidence type="ECO:0000256" key="1">
    <source>
        <dbReference type="ARBA" id="ARBA00005953"/>
    </source>
</evidence>
<dbReference type="Gene3D" id="3.10.129.10">
    <property type="entry name" value="Hotdog Thioesterase"/>
    <property type="match status" value="1"/>
</dbReference>
<evidence type="ECO:0000313" key="3">
    <source>
        <dbReference type="EMBL" id="QCW83682.1"/>
    </source>
</evidence>
<dbReference type="EMBL" id="CP035467">
    <property type="protein sequence ID" value="QCW83682.1"/>
    <property type="molecule type" value="Genomic_DNA"/>
</dbReference>
<dbReference type="InterPro" id="IPR050563">
    <property type="entry name" value="4-hydroxybenzoyl-CoA_TE"/>
</dbReference>
<dbReference type="GO" id="GO:0047617">
    <property type="term" value="F:fatty acyl-CoA hydrolase activity"/>
    <property type="evidence" value="ECO:0007669"/>
    <property type="project" value="TreeGrafter"/>
</dbReference>
<dbReference type="Pfam" id="PF13279">
    <property type="entry name" value="4HBT_2"/>
    <property type="match status" value="1"/>
</dbReference>
<dbReference type="InterPro" id="IPR014166">
    <property type="entry name" value="Tol-Pal_acyl-CoA_thioesterase"/>
</dbReference>
<dbReference type="NCBIfam" id="TIGR00051">
    <property type="entry name" value="YbgC/FadM family acyl-CoA thioesterase"/>
    <property type="match status" value="1"/>
</dbReference>
<dbReference type="PIRSF" id="PIRSF003230">
    <property type="entry name" value="YbgC"/>
    <property type="match status" value="1"/>
</dbReference>
<dbReference type="RefSeq" id="WP_017842502.1">
    <property type="nucleotide sequence ID" value="NZ_CP035467.1"/>
</dbReference>
<dbReference type="FunFam" id="3.10.129.10:FF:000004">
    <property type="entry name" value="Tol-pal system-associated acyl-CoA thioesterase"/>
    <property type="match status" value="1"/>
</dbReference>
<name>A0A4P9UQH2_METBY</name>
<evidence type="ECO:0000313" key="4">
    <source>
        <dbReference type="Proteomes" id="UP000305881"/>
    </source>
</evidence>
<protein>
    <submittedName>
        <fullName evidence="3">Tol-pal system-associated acyl-CoA thioesterase</fullName>
    </submittedName>
</protein>